<gene>
    <name evidence="8" type="ORF">Sgleb_12860</name>
</gene>
<evidence type="ECO:0000256" key="4">
    <source>
        <dbReference type="ARBA" id="ARBA00022827"/>
    </source>
</evidence>
<organism evidence="8 9">
    <name type="scientific">Streptomyces glebosus</name>
    <dbReference type="NCBI Taxonomy" id="249580"/>
    <lineage>
        <taxon>Bacteria</taxon>
        <taxon>Bacillati</taxon>
        <taxon>Actinomycetota</taxon>
        <taxon>Actinomycetes</taxon>
        <taxon>Kitasatosporales</taxon>
        <taxon>Streptomycetaceae</taxon>
        <taxon>Streptomyces</taxon>
    </lineage>
</organism>
<dbReference type="Pfam" id="PF05199">
    <property type="entry name" value="GMC_oxred_C"/>
    <property type="match status" value="1"/>
</dbReference>
<dbReference type="EMBL" id="BLIO01000001">
    <property type="protein sequence ID" value="GFE13239.1"/>
    <property type="molecule type" value="Genomic_DNA"/>
</dbReference>
<sequence>MSTTTYDYVIVGAGTAGCVLAARLTENPGTQVVLLEAGGNGGPQEMASPDPLASFSLWGSSVDWAYSTTAQAGTGGAVHSWPRGKVLGGSSAINGMVHHRGHPAGYDAWEAQGATGWNHRELLPFFRRSETAEGRDPQVRGTDGPMRIETPPEPSALAKAAFRAAVESGHKPLEDGNGGESEGVSWRETNVVAGQRQSAADAYLRPVLDRPNLRVVTGALVRRLLMDGTHCRGVEFSAGGEVHSALSERETVLAAGTIGSPHLLMLSGIGPADHLRETGIGVVADLPGVGGNLHDHVTSYVVYSTQEQPRPGGHGAEAQVLARSSSDVAPDLLFLFVEAELQPRWTGAGPGGYSILFSLMDPASRGTLRLRSGDPAVAPLLDPAYLSDERDLERLTAALRIARELGRTDALGPRGTAELHPGPAVQDGDACRAYLRATASTYFHPVGTCRIGTDDLAVVDPGLRVRSTTGLRVADASVMPSLVSAPTNATVLAIAERAAHLMAAPAHA</sequence>
<dbReference type="InterPro" id="IPR012132">
    <property type="entry name" value="GMC_OxRdtase"/>
</dbReference>
<dbReference type="AlphaFoldDB" id="A0A640SPA3"/>
<dbReference type="PIRSF" id="PIRSF000137">
    <property type="entry name" value="Alcohol_oxidase"/>
    <property type="match status" value="1"/>
</dbReference>
<dbReference type="RefSeq" id="WP_190143638.1">
    <property type="nucleotide sequence ID" value="NZ_BLIO01000001.1"/>
</dbReference>
<dbReference type="InterPro" id="IPR007867">
    <property type="entry name" value="GMC_OxRtase_C"/>
</dbReference>
<comment type="cofactor">
    <cofactor evidence="1 5">
        <name>FAD</name>
        <dbReference type="ChEBI" id="CHEBI:57692"/>
    </cofactor>
</comment>
<evidence type="ECO:0000313" key="9">
    <source>
        <dbReference type="Proteomes" id="UP000430079"/>
    </source>
</evidence>
<keyword evidence="9" id="KW-1185">Reference proteome</keyword>
<keyword evidence="4 5" id="KW-0274">FAD</keyword>
<dbReference type="Gene3D" id="3.30.410.40">
    <property type="match status" value="1"/>
</dbReference>
<proteinExistence type="inferred from homology"/>
<feature type="compositionally biased region" description="Basic and acidic residues" evidence="6">
    <location>
        <begin position="128"/>
        <end position="138"/>
    </location>
</feature>
<feature type="binding site" evidence="5">
    <location>
        <position position="442"/>
    </location>
    <ligand>
        <name>substrate</name>
    </ligand>
</feature>
<feature type="binding site" evidence="5">
    <location>
        <position position="221"/>
    </location>
    <ligand>
        <name>FAD</name>
        <dbReference type="ChEBI" id="CHEBI:57692"/>
    </ligand>
</feature>
<dbReference type="Proteomes" id="UP000430079">
    <property type="component" value="Unassembled WGS sequence"/>
</dbReference>
<feature type="region of interest" description="Disordered" evidence="6">
    <location>
        <begin position="128"/>
        <end position="152"/>
    </location>
</feature>
<feature type="binding site" evidence="5">
    <location>
        <begin position="94"/>
        <end position="97"/>
    </location>
    <ligand>
        <name>FAD</name>
        <dbReference type="ChEBI" id="CHEBI:57692"/>
    </ligand>
</feature>
<evidence type="ECO:0000256" key="1">
    <source>
        <dbReference type="ARBA" id="ARBA00001974"/>
    </source>
</evidence>
<dbReference type="PANTHER" id="PTHR11552:SF147">
    <property type="entry name" value="CHOLINE DEHYDROGENASE, MITOCHONDRIAL"/>
    <property type="match status" value="1"/>
</dbReference>
<evidence type="ECO:0000256" key="6">
    <source>
        <dbReference type="SAM" id="MobiDB-lite"/>
    </source>
</evidence>
<protein>
    <submittedName>
        <fullName evidence="8">Choline dehydrogenase</fullName>
    </submittedName>
</protein>
<evidence type="ECO:0000256" key="3">
    <source>
        <dbReference type="ARBA" id="ARBA00022630"/>
    </source>
</evidence>
<comment type="similarity">
    <text evidence="2">Belongs to the GMC oxidoreductase family.</text>
</comment>
<dbReference type="PROSITE" id="PS00624">
    <property type="entry name" value="GMC_OXRED_2"/>
    <property type="match status" value="1"/>
</dbReference>
<comment type="caution">
    <text evidence="8">The sequence shown here is derived from an EMBL/GenBank/DDBJ whole genome shotgun (WGS) entry which is preliminary data.</text>
</comment>
<dbReference type="InterPro" id="IPR000172">
    <property type="entry name" value="GMC_OxRdtase_N"/>
</dbReference>
<reference evidence="8 9" key="1">
    <citation type="submission" date="2019-12" db="EMBL/GenBank/DDBJ databases">
        <title>Whole genome shotgun sequence of Streptomyces hygroscopicus subsp. glebosus NBRC 13786.</title>
        <authorList>
            <person name="Ichikawa N."/>
            <person name="Kimura A."/>
            <person name="Kitahashi Y."/>
            <person name="Komaki H."/>
            <person name="Tamura T."/>
        </authorList>
    </citation>
    <scope>NUCLEOTIDE SEQUENCE [LARGE SCALE GENOMIC DNA]</scope>
    <source>
        <strain evidence="8 9">NBRC 13786</strain>
    </source>
</reference>
<dbReference type="GO" id="GO:0016614">
    <property type="term" value="F:oxidoreductase activity, acting on CH-OH group of donors"/>
    <property type="evidence" value="ECO:0007669"/>
    <property type="project" value="InterPro"/>
</dbReference>
<keyword evidence="3" id="KW-0285">Flavoprotein</keyword>
<evidence type="ECO:0000313" key="8">
    <source>
        <dbReference type="EMBL" id="GFE13239.1"/>
    </source>
</evidence>
<feature type="binding site" evidence="5">
    <location>
        <position position="86"/>
    </location>
    <ligand>
        <name>FAD</name>
        <dbReference type="ChEBI" id="CHEBI:57692"/>
    </ligand>
</feature>
<name>A0A640SPA3_9ACTN</name>
<dbReference type="Pfam" id="PF00732">
    <property type="entry name" value="GMC_oxred_N"/>
    <property type="match status" value="1"/>
</dbReference>
<feature type="domain" description="Glucose-methanol-choline oxidoreductase N-terminal" evidence="7">
    <location>
        <begin position="256"/>
        <end position="270"/>
    </location>
</feature>
<dbReference type="SUPFAM" id="SSF54373">
    <property type="entry name" value="FAD-linked reductases, C-terminal domain"/>
    <property type="match status" value="1"/>
</dbReference>
<evidence type="ECO:0000256" key="2">
    <source>
        <dbReference type="ARBA" id="ARBA00010790"/>
    </source>
</evidence>
<dbReference type="Gene3D" id="3.50.50.60">
    <property type="entry name" value="FAD/NAD(P)-binding domain"/>
    <property type="match status" value="1"/>
</dbReference>
<dbReference type="SUPFAM" id="SSF51905">
    <property type="entry name" value="FAD/NAD(P)-binding domain"/>
    <property type="match status" value="1"/>
</dbReference>
<accession>A0A640SPA3</accession>
<evidence type="ECO:0000259" key="7">
    <source>
        <dbReference type="PROSITE" id="PS00624"/>
    </source>
</evidence>
<dbReference type="PANTHER" id="PTHR11552">
    <property type="entry name" value="GLUCOSE-METHANOL-CHOLINE GMC OXIDOREDUCTASE"/>
    <property type="match status" value="1"/>
</dbReference>
<dbReference type="InterPro" id="IPR036188">
    <property type="entry name" value="FAD/NAD-bd_sf"/>
</dbReference>
<evidence type="ECO:0000256" key="5">
    <source>
        <dbReference type="PIRSR" id="PIRSR000137-2"/>
    </source>
</evidence>
<dbReference type="GO" id="GO:0050660">
    <property type="term" value="F:flavin adenine dinucleotide binding"/>
    <property type="evidence" value="ECO:0007669"/>
    <property type="project" value="InterPro"/>
</dbReference>